<gene>
    <name evidence="1" type="ORF">PS847_01209</name>
</gene>
<organism evidence="1 2">
    <name type="scientific">Pseudomonas fluorescens</name>
    <dbReference type="NCBI Taxonomy" id="294"/>
    <lineage>
        <taxon>Bacteria</taxon>
        <taxon>Pseudomonadati</taxon>
        <taxon>Pseudomonadota</taxon>
        <taxon>Gammaproteobacteria</taxon>
        <taxon>Pseudomonadales</taxon>
        <taxon>Pseudomonadaceae</taxon>
        <taxon>Pseudomonas</taxon>
    </lineage>
</organism>
<evidence type="ECO:0000313" key="2">
    <source>
        <dbReference type="Proteomes" id="UP000326067"/>
    </source>
</evidence>
<evidence type="ECO:0000313" key="1">
    <source>
        <dbReference type="EMBL" id="VVO69074.1"/>
    </source>
</evidence>
<dbReference type="RefSeq" id="WP_150635456.1">
    <property type="nucleotide sequence ID" value="NZ_CABVIC010000001.1"/>
</dbReference>
<dbReference type="AlphaFoldDB" id="A0A5E7HY07"/>
<dbReference type="Proteomes" id="UP000326067">
    <property type="component" value="Unassembled WGS sequence"/>
</dbReference>
<reference evidence="1 2" key="1">
    <citation type="submission" date="2019-09" db="EMBL/GenBank/DDBJ databases">
        <authorList>
            <person name="Chandra G."/>
            <person name="Truman W A."/>
        </authorList>
    </citation>
    <scope>NUCLEOTIDE SEQUENCE [LARGE SCALE GENOMIC DNA]</scope>
    <source>
        <strain evidence="1">PS847</strain>
    </source>
</reference>
<accession>A0A5E7HY07</accession>
<sequence length="93" mass="10773">MVLSNRQKADLLKYAYRNAPLIDYGIYQLRLALFCVFDKTVISADRVANFFMPPGQPLGSRAWSSMEYLIDTIARDARPDMKETQLYLLLTDY</sequence>
<dbReference type="EMBL" id="CABVIC010000001">
    <property type="protein sequence ID" value="VVO69074.1"/>
    <property type="molecule type" value="Genomic_DNA"/>
</dbReference>
<protein>
    <submittedName>
        <fullName evidence="1">Uncharacterized protein</fullName>
    </submittedName>
</protein>
<name>A0A5E7HY07_PSEFL</name>
<proteinExistence type="predicted"/>